<accession>A0A2T1DX33</accession>
<dbReference type="AlphaFoldDB" id="A0A2T1DX33"/>
<keyword evidence="5" id="KW-0012">Acyltransferase</keyword>
<dbReference type="EMBL" id="PVWK01000137">
    <property type="protein sequence ID" value="PSB24944.1"/>
    <property type="molecule type" value="Genomic_DNA"/>
</dbReference>
<dbReference type="InterPro" id="IPR016181">
    <property type="entry name" value="Acyl_CoA_acyltransferase"/>
</dbReference>
<organism evidence="8 9">
    <name type="scientific">Stenomitos frigidus ULC18</name>
    <dbReference type="NCBI Taxonomy" id="2107698"/>
    <lineage>
        <taxon>Bacteria</taxon>
        <taxon>Bacillati</taxon>
        <taxon>Cyanobacteriota</taxon>
        <taxon>Cyanophyceae</taxon>
        <taxon>Leptolyngbyales</taxon>
        <taxon>Leptolyngbyaceae</taxon>
        <taxon>Stenomitos</taxon>
    </lineage>
</organism>
<keyword evidence="4" id="KW-0573">Peptidoglycan synthesis</keyword>
<dbReference type="Gene3D" id="3.40.630.30">
    <property type="match status" value="2"/>
</dbReference>
<dbReference type="PANTHER" id="PTHR36174">
    <property type="entry name" value="LIPID II:GLYCINE GLYCYLTRANSFERASE"/>
    <property type="match status" value="1"/>
</dbReference>
<name>A0A2T1DX33_9CYAN</name>
<evidence type="ECO:0000259" key="7">
    <source>
        <dbReference type="Pfam" id="PF13480"/>
    </source>
</evidence>
<dbReference type="InterPro" id="IPR050644">
    <property type="entry name" value="PG_Glycine_Bridge_Synth"/>
</dbReference>
<keyword evidence="9" id="KW-1185">Reference proteome</keyword>
<sequence>MQASTREGRLVLRQLDDCDRACWDTLLQDSPTGCFMQSWAWSEFKALEGYQVFRYGVFVEHQAAENQLVGGSIFYFYPRPHTANLLSAPGAPFVLPGFEAIAMPLLLLQAETLAAALGAIALRIEPLLTEKPAFLQGFVRAPMDMLPSETLLIDLRPTDTERLAAMKPKGRYNLRLSQRHGVTTQFTTDSQMIPIFYDLFWETVARQQFFGEPYGFFINLCQTLFAANLAEIGLATWQGEVLSAILVVYWGDRATYLYGGRSPSHAHVMPNYVLHWAAMQRAKAKGCTLYDFYGYTQDPTHPYAKFSQFKRQFGGTRVTTIGAHDFFFYDRLADTLIGLLQRSDVRGER</sequence>
<protein>
    <submittedName>
        <fullName evidence="8">Methicillin resistance protein</fullName>
    </submittedName>
</protein>
<dbReference type="Proteomes" id="UP000239576">
    <property type="component" value="Unassembled WGS sequence"/>
</dbReference>
<evidence type="ECO:0000256" key="3">
    <source>
        <dbReference type="ARBA" id="ARBA00022960"/>
    </source>
</evidence>
<dbReference type="SUPFAM" id="SSF55729">
    <property type="entry name" value="Acyl-CoA N-acyltransferases (Nat)"/>
    <property type="match status" value="2"/>
</dbReference>
<feature type="domain" description="BioF2-like acetyltransferase" evidence="7">
    <location>
        <begin position="175"/>
        <end position="296"/>
    </location>
</feature>
<dbReference type="InterPro" id="IPR038740">
    <property type="entry name" value="BioF2-like_GNAT_dom"/>
</dbReference>
<comment type="caution">
    <text evidence="8">The sequence shown here is derived from an EMBL/GenBank/DDBJ whole genome shotgun (WGS) entry which is preliminary data.</text>
</comment>
<comment type="similarity">
    <text evidence="1">Belongs to the FemABX family.</text>
</comment>
<reference evidence="8 9" key="2">
    <citation type="submission" date="2018-03" db="EMBL/GenBank/DDBJ databases">
        <title>The ancient ancestry and fast evolution of plastids.</title>
        <authorList>
            <person name="Moore K.R."/>
            <person name="Magnabosco C."/>
            <person name="Momper L."/>
            <person name="Gold D.A."/>
            <person name="Bosak T."/>
            <person name="Fournier G.P."/>
        </authorList>
    </citation>
    <scope>NUCLEOTIDE SEQUENCE [LARGE SCALE GENOMIC DNA]</scope>
    <source>
        <strain evidence="8 9">ULC18</strain>
    </source>
</reference>
<evidence type="ECO:0000313" key="9">
    <source>
        <dbReference type="Proteomes" id="UP000239576"/>
    </source>
</evidence>
<dbReference type="PANTHER" id="PTHR36174:SF1">
    <property type="entry name" value="LIPID II:GLYCINE GLYCYLTRANSFERASE"/>
    <property type="match status" value="1"/>
</dbReference>
<keyword evidence="3" id="KW-0133">Cell shape</keyword>
<dbReference type="OrthoDB" id="9785911at2"/>
<dbReference type="Pfam" id="PF13480">
    <property type="entry name" value="Acetyltransf_6"/>
    <property type="match status" value="1"/>
</dbReference>
<proteinExistence type="inferred from homology"/>
<keyword evidence="6" id="KW-0961">Cell wall biogenesis/degradation</keyword>
<dbReference type="GO" id="GO:0009252">
    <property type="term" value="P:peptidoglycan biosynthetic process"/>
    <property type="evidence" value="ECO:0007669"/>
    <property type="project" value="UniProtKB-KW"/>
</dbReference>
<dbReference type="GO" id="GO:0008360">
    <property type="term" value="P:regulation of cell shape"/>
    <property type="evidence" value="ECO:0007669"/>
    <property type="project" value="UniProtKB-KW"/>
</dbReference>
<gene>
    <name evidence="8" type="ORF">C7B82_24990</name>
</gene>
<evidence type="ECO:0000256" key="1">
    <source>
        <dbReference type="ARBA" id="ARBA00009943"/>
    </source>
</evidence>
<dbReference type="GO" id="GO:0016755">
    <property type="term" value="F:aminoacyltransferase activity"/>
    <property type="evidence" value="ECO:0007669"/>
    <property type="project" value="InterPro"/>
</dbReference>
<dbReference type="PROSITE" id="PS51191">
    <property type="entry name" value="FEMABX"/>
    <property type="match status" value="1"/>
</dbReference>
<evidence type="ECO:0000256" key="6">
    <source>
        <dbReference type="ARBA" id="ARBA00023316"/>
    </source>
</evidence>
<evidence type="ECO:0000256" key="2">
    <source>
        <dbReference type="ARBA" id="ARBA00022679"/>
    </source>
</evidence>
<evidence type="ECO:0000256" key="5">
    <source>
        <dbReference type="ARBA" id="ARBA00023315"/>
    </source>
</evidence>
<dbReference type="InterPro" id="IPR003447">
    <property type="entry name" value="FEMABX"/>
</dbReference>
<dbReference type="GO" id="GO:0071555">
    <property type="term" value="P:cell wall organization"/>
    <property type="evidence" value="ECO:0007669"/>
    <property type="project" value="UniProtKB-KW"/>
</dbReference>
<reference evidence="9" key="1">
    <citation type="submission" date="2018-02" db="EMBL/GenBank/DDBJ databases">
        <authorList>
            <person name="Moore K."/>
            <person name="Momper L."/>
        </authorList>
    </citation>
    <scope>NUCLEOTIDE SEQUENCE [LARGE SCALE GENOMIC DNA]</scope>
    <source>
        <strain evidence="9">ULC18</strain>
    </source>
</reference>
<evidence type="ECO:0000313" key="8">
    <source>
        <dbReference type="EMBL" id="PSB24944.1"/>
    </source>
</evidence>
<keyword evidence="2" id="KW-0808">Transferase</keyword>
<evidence type="ECO:0000256" key="4">
    <source>
        <dbReference type="ARBA" id="ARBA00022984"/>
    </source>
</evidence>